<name>A0AAU8HWH1_9FIRM</name>
<gene>
    <name evidence="4" type="ORF">PRVXH_001081</name>
</gene>
<accession>A0AAU8HWH1</accession>
<dbReference type="CDD" id="cd02980">
    <property type="entry name" value="TRX_Fd_family"/>
    <property type="match status" value="1"/>
</dbReference>
<evidence type="ECO:0000256" key="3">
    <source>
        <dbReference type="ARBA" id="ARBA00023014"/>
    </source>
</evidence>
<evidence type="ECO:0000256" key="2">
    <source>
        <dbReference type="ARBA" id="ARBA00023004"/>
    </source>
</evidence>
<reference evidence="4" key="1">
    <citation type="journal article" date="2018" name="Antonie Van Leeuwenhoek">
        <title>Proteinivorax hydrogeniformans sp. nov., an anaerobic, haloalkaliphilic bacterium fermenting proteinaceous compounds with high hydrogen production.</title>
        <authorList>
            <person name="Boltyanskaya Y."/>
            <person name="Detkova E."/>
            <person name="Pimenov N."/>
            <person name="Kevbrin V."/>
        </authorList>
    </citation>
    <scope>NUCLEOTIDE SEQUENCE</scope>
    <source>
        <strain evidence="4">Z-710</strain>
    </source>
</reference>
<dbReference type="EMBL" id="CP159485">
    <property type="protein sequence ID" value="XCI29739.1"/>
    <property type="molecule type" value="Genomic_DNA"/>
</dbReference>
<protein>
    <submittedName>
        <fullName evidence="4">(2Fe-2S) ferredoxin domain-containing protein</fullName>
    </submittedName>
</protein>
<dbReference type="InterPro" id="IPR036249">
    <property type="entry name" value="Thioredoxin-like_sf"/>
</dbReference>
<dbReference type="SUPFAM" id="SSF52833">
    <property type="entry name" value="Thioredoxin-like"/>
    <property type="match status" value="1"/>
</dbReference>
<dbReference type="GO" id="GO:0046872">
    <property type="term" value="F:metal ion binding"/>
    <property type="evidence" value="ECO:0007669"/>
    <property type="project" value="UniProtKB-KW"/>
</dbReference>
<dbReference type="Gene3D" id="3.40.30.10">
    <property type="entry name" value="Glutaredoxin"/>
    <property type="match status" value="1"/>
</dbReference>
<organism evidence="4">
    <name type="scientific">Proteinivorax hydrogeniformans</name>
    <dbReference type="NCBI Taxonomy" id="1826727"/>
    <lineage>
        <taxon>Bacteria</taxon>
        <taxon>Bacillati</taxon>
        <taxon>Bacillota</taxon>
        <taxon>Clostridia</taxon>
        <taxon>Eubacteriales</taxon>
        <taxon>Proteinivoracaceae</taxon>
        <taxon>Proteinivorax</taxon>
    </lineage>
</organism>
<dbReference type="GO" id="GO:0051536">
    <property type="term" value="F:iron-sulfur cluster binding"/>
    <property type="evidence" value="ECO:0007669"/>
    <property type="project" value="UniProtKB-KW"/>
</dbReference>
<dbReference type="PANTHER" id="PTHR43578">
    <property type="entry name" value="NADH-QUINONE OXIDOREDUCTASE SUBUNIT F"/>
    <property type="match status" value="1"/>
</dbReference>
<sequence>MSKKIKSLEDLRKLRQEKEKLTSPREGDNIQVIIGMGTCGIAAGARDVMLTLLDEINRHNLKVNVTQTGCIGMCEKEPLLDVVVPGEGRITYGKVTQDVVKQIVSQHLANGQIVKQNVVGKIEE</sequence>
<reference evidence="4" key="2">
    <citation type="submission" date="2024-06" db="EMBL/GenBank/DDBJ databases">
        <authorList>
            <person name="Petrova K.O."/>
            <person name="Toshchakov S.V."/>
            <person name="Boltjanskaja Y.V."/>
            <person name="Kevbrin V.V."/>
        </authorList>
    </citation>
    <scope>NUCLEOTIDE SEQUENCE</scope>
    <source>
        <strain evidence="4">Z-710</strain>
    </source>
</reference>
<keyword evidence="1" id="KW-0479">Metal-binding</keyword>
<dbReference type="RefSeq" id="WP_353894286.1">
    <property type="nucleotide sequence ID" value="NZ_CP159485.1"/>
</dbReference>
<evidence type="ECO:0000313" key="4">
    <source>
        <dbReference type="EMBL" id="XCI29739.1"/>
    </source>
</evidence>
<dbReference type="AlphaFoldDB" id="A0AAU8HWH1"/>
<keyword evidence="2" id="KW-0408">Iron</keyword>
<evidence type="ECO:0000256" key="1">
    <source>
        <dbReference type="ARBA" id="ARBA00022723"/>
    </source>
</evidence>
<dbReference type="PANTHER" id="PTHR43578:SF3">
    <property type="entry name" value="NADH-QUINONE OXIDOREDUCTASE SUBUNIT F"/>
    <property type="match status" value="1"/>
</dbReference>
<keyword evidence="3" id="KW-0411">Iron-sulfur</keyword>
<proteinExistence type="predicted"/>